<evidence type="ECO:0000259" key="1">
    <source>
        <dbReference type="Pfam" id="PF00557"/>
    </source>
</evidence>
<dbReference type="PANTHER" id="PTHR46112:SF3">
    <property type="entry name" value="AMINOPEPTIDASE YPDF"/>
    <property type="match status" value="1"/>
</dbReference>
<gene>
    <name evidence="2" type="ORF">Pla110_08670</name>
</gene>
<dbReference type="PANTHER" id="PTHR46112">
    <property type="entry name" value="AMINOPEPTIDASE"/>
    <property type="match status" value="1"/>
</dbReference>
<name>A0A518CIV2_9PLAN</name>
<organism evidence="2 3">
    <name type="scientific">Polystyrenella longa</name>
    <dbReference type="NCBI Taxonomy" id="2528007"/>
    <lineage>
        <taxon>Bacteria</taxon>
        <taxon>Pseudomonadati</taxon>
        <taxon>Planctomycetota</taxon>
        <taxon>Planctomycetia</taxon>
        <taxon>Planctomycetales</taxon>
        <taxon>Planctomycetaceae</taxon>
        <taxon>Polystyrenella</taxon>
    </lineage>
</organism>
<feature type="domain" description="Peptidase M24" evidence="1">
    <location>
        <begin position="154"/>
        <end position="373"/>
    </location>
</feature>
<dbReference type="AlphaFoldDB" id="A0A518CIV2"/>
<sequence>MFDLQQIQQALADQNVSGWLLYDFRGSNVLARRVLGLSEKEVSSRRFFYFIPQTGEPIKLVHRIESGVLDHLPGDKKVYLAWQELEQHLEAILSNVDQVAMEYAPLASNPYVARVDAGTIELIRRYVLDVISSGDLIQMFEASWSEEEWQLHLEAEKHTTAAFDLAWDFIHSVAKSGEHVEEQEVSDLIMDHFAKNGMTTYHPPIVAVNENSGNPHYETGQGTQTLIGKDSFVLLDLWAKMDKPKGVYSDLTRVAYVGPTAPQQYNDVFKIVAAARDKAISEIKAHCKAGKPVQGWQVDRWTRDVINEAGYGEYFIHRTGHSIGQETHGNGANMDDLETHEERHLLPGTCFSIEPGIYLPEFGIRSEVNVYIDHDNNVHVTGGPVQTEVATLG</sequence>
<dbReference type="InterPro" id="IPR036005">
    <property type="entry name" value="Creatinase/aminopeptidase-like"/>
</dbReference>
<dbReference type="RefSeq" id="WP_144993544.1">
    <property type="nucleotide sequence ID" value="NZ_CP036281.1"/>
</dbReference>
<dbReference type="GO" id="GO:0004177">
    <property type="term" value="F:aminopeptidase activity"/>
    <property type="evidence" value="ECO:0007669"/>
    <property type="project" value="UniProtKB-KW"/>
</dbReference>
<dbReference type="KEGG" id="plon:Pla110_08670"/>
<evidence type="ECO:0000313" key="2">
    <source>
        <dbReference type="EMBL" id="QDU79162.1"/>
    </source>
</evidence>
<keyword evidence="2" id="KW-0378">Hydrolase</keyword>
<dbReference type="EMBL" id="CP036281">
    <property type="protein sequence ID" value="QDU79162.1"/>
    <property type="molecule type" value="Genomic_DNA"/>
</dbReference>
<dbReference type="Pfam" id="PF00557">
    <property type="entry name" value="Peptidase_M24"/>
    <property type="match status" value="1"/>
</dbReference>
<proteinExistence type="predicted"/>
<dbReference type="InterPro" id="IPR050659">
    <property type="entry name" value="Peptidase_M24B"/>
</dbReference>
<dbReference type="Proteomes" id="UP000317178">
    <property type="component" value="Chromosome"/>
</dbReference>
<dbReference type="Gene3D" id="3.90.230.10">
    <property type="entry name" value="Creatinase/methionine aminopeptidase superfamily"/>
    <property type="match status" value="1"/>
</dbReference>
<dbReference type="EC" id="3.4.11.-" evidence="2"/>
<reference evidence="2 3" key="1">
    <citation type="submission" date="2019-02" db="EMBL/GenBank/DDBJ databases">
        <title>Deep-cultivation of Planctomycetes and their phenomic and genomic characterization uncovers novel biology.</title>
        <authorList>
            <person name="Wiegand S."/>
            <person name="Jogler M."/>
            <person name="Boedeker C."/>
            <person name="Pinto D."/>
            <person name="Vollmers J."/>
            <person name="Rivas-Marin E."/>
            <person name="Kohn T."/>
            <person name="Peeters S.H."/>
            <person name="Heuer A."/>
            <person name="Rast P."/>
            <person name="Oberbeckmann S."/>
            <person name="Bunk B."/>
            <person name="Jeske O."/>
            <person name="Meyerdierks A."/>
            <person name="Storesund J.E."/>
            <person name="Kallscheuer N."/>
            <person name="Luecker S."/>
            <person name="Lage O.M."/>
            <person name="Pohl T."/>
            <person name="Merkel B.J."/>
            <person name="Hornburger P."/>
            <person name="Mueller R.-W."/>
            <person name="Bruemmer F."/>
            <person name="Labrenz M."/>
            <person name="Spormann A.M."/>
            <person name="Op den Camp H."/>
            <person name="Overmann J."/>
            <person name="Amann R."/>
            <person name="Jetten M.S.M."/>
            <person name="Mascher T."/>
            <person name="Medema M.H."/>
            <person name="Devos D.P."/>
            <person name="Kaster A.-K."/>
            <person name="Ovreas L."/>
            <person name="Rohde M."/>
            <person name="Galperin M.Y."/>
            <person name="Jogler C."/>
        </authorList>
    </citation>
    <scope>NUCLEOTIDE SEQUENCE [LARGE SCALE GENOMIC DNA]</scope>
    <source>
        <strain evidence="2 3">Pla110</strain>
    </source>
</reference>
<keyword evidence="3" id="KW-1185">Reference proteome</keyword>
<dbReference type="OrthoDB" id="9806388at2"/>
<dbReference type="InterPro" id="IPR000994">
    <property type="entry name" value="Pept_M24"/>
</dbReference>
<keyword evidence="2" id="KW-0031">Aminopeptidase</keyword>
<accession>A0A518CIV2</accession>
<protein>
    <submittedName>
        <fullName evidence="2">Aminopeptidase</fullName>
        <ecNumber evidence="2">3.4.11.-</ecNumber>
    </submittedName>
</protein>
<keyword evidence="2" id="KW-0645">Protease</keyword>
<evidence type="ECO:0000313" key="3">
    <source>
        <dbReference type="Proteomes" id="UP000317178"/>
    </source>
</evidence>
<dbReference type="SUPFAM" id="SSF55920">
    <property type="entry name" value="Creatinase/aminopeptidase"/>
    <property type="match status" value="1"/>
</dbReference>